<reference evidence="3" key="1">
    <citation type="journal article" date="2019" name="Int. J. Syst. Evol. Microbiol.">
        <title>The Global Catalogue of Microorganisms (GCM) 10K type strain sequencing project: providing services to taxonomists for standard genome sequencing and annotation.</title>
        <authorList>
            <consortium name="The Broad Institute Genomics Platform"/>
            <consortium name="The Broad Institute Genome Sequencing Center for Infectious Disease"/>
            <person name="Wu L."/>
            <person name="Ma J."/>
        </authorList>
    </citation>
    <scope>NUCLEOTIDE SEQUENCE [LARGE SCALE GENOMIC DNA]</scope>
    <source>
        <strain evidence="3">JCM 1365</strain>
    </source>
</reference>
<feature type="compositionally biased region" description="Polar residues" evidence="1">
    <location>
        <begin position="69"/>
        <end position="81"/>
    </location>
</feature>
<proteinExistence type="predicted"/>
<accession>A0ABQ2I1Y2</accession>
<dbReference type="Proteomes" id="UP000623461">
    <property type="component" value="Unassembled WGS sequence"/>
</dbReference>
<evidence type="ECO:0000313" key="2">
    <source>
        <dbReference type="EMBL" id="GGM98128.1"/>
    </source>
</evidence>
<dbReference type="EMBL" id="BMNZ01000004">
    <property type="protein sequence ID" value="GGM98128.1"/>
    <property type="molecule type" value="Genomic_DNA"/>
</dbReference>
<feature type="region of interest" description="Disordered" evidence="1">
    <location>
        <begin position="1"/>
        <end position="81"/>
    </location>
</feature>
<organism evidence="2 3">
    <name type="scientific">Terrabacter tumescens</name>
    <dbReference type="NCBI Taxonomy" id="60443"/>
    <lineage>
        <taxon>Bacteria</taxon>
        <taxon>Bacillati</taxon>
        <taxon>Actinomycetota</taxon>
        <taxon>Actinomycetes</taxon>
        <taxon>Micrococcales</taxon>
        <taxon>Intrasporangiaceae</taxon>
        <taxon>Terrabacter</taxon>
    </lineage>
</organism>
<evidence type="ECO:0000313" key="3">
    <source>
        <dbReference type="Proteomes" id="UP000623461"/>
    </source>
</evidence>
<comment type="caution">
    <text evidence="2">The sequence shown here is derived from an EMBL/GenBank/DDBJ whole genome shotgun (WGS) entry which is preliminary data.</text>
</comment>
<protein>
    <submittedName>
        <fullName evidence="2">Uncharacterized protein</fullName>
    </submittedName>
</protein>
<feature type="compositionally biased region" description="Basic and acidic residues" evidence="1">
    <location>
        <begin position="30"/>
        <end position="44"/>
    </location>
</feature>
<gene>
    <name evidence="2" type="ORF">GCM10009721_26430</name>
</gene>
<evidence type="ECO:0000256" key="1">
    <source>
        <dbReference type="SAM" id="MobiDB-lite"/>
    </source>
</evidence>
<sequence>MHARRSVDDETDRKLVGSKRLSGGFGLSVGREDIRPPRSIEHGHPSLNNGTADVHETDRPPRPGHRSSHQASENGIRSEQQWLVLGGRIGHPGTVDDGVVPREL</sequence>
<name>A0ABQ2I1Y2_9MICO</name>
<feature type="compositionally biased region" description="Basic and acidic residues" evidence="1">
    <location>
        <begin position="1"/>
        <end position="15"/>
    </location>
</feature>
<keyword evidence="3" id="KW-1185">Reference proteome</keyword>